<organism evidence="1 2">
    <name type="scientific">Araneus ventricosus</name>
    <name type="common">Orbweaver spider</name>
    <name type="synonym">Epeira ventricosa</name>
    <dbReference type="NCBI Taxonomy" id="182803"/>
    <lineage>
        <taxon>Eukaryota</taxon>
        <taxon>Metazoa</taxon>
        <taxon>Ecdysozoa</taxon>
        <taxon>Arthropoda</taxon>
        <taxon>Chelicerata</taxon>
        <taxon>Arachnida</taxon>
        <taxon>Araneae</taxon>
        <taxon>Araneomorphae</taxon>
        <taxon>Entelegynae</taxon>
        <taxon>Araneoidea</taxon>
        <taxon>Araneidae</taxon>
        <taxon>Araneus</taxon>
    </lineage>
</organism>
<dbReference type="EMBL" id="BGPR01018957">
    <property type="protein sequence ID" value="GBN80588.1"/>
    <property type="molecule type" value="Genomic_DNA"/>
</dbReference>
<keyword evidence="2" id="KW-1185">Reference proteome</keyword>
<reference evidence="1 2" key="1">
    <citation type="journal article" date="2019" name="Sci. Rep.">
        <title>Orb-weaving spider Araneus ventricosus genome elucidates the spidroin gene catalogue.</title>
        <authorList>
            <person name="Kono N."/>
            <person name="Nakamura H."/>
            <person name="Ohtoshi R."/>
            <person name="Moran D.A.P."/>
            <person name="Shinohara A."/>
            <person name="Yoshida Y."/>
            <person name="Fujiwara M."/>
            <person name="Mori M."/>
            <person name="Tomita M."/>
            <person name="Arakawa K."/>
        </authorList>
    </citation>
    <scope>NUCLEOTIDE SEQUENCE [LARGE SCALE GENOMIC DNA]</scope>
</reference>
<evidence type="ECO:0000313" key="2">
    <source>
        <dbReference type="Proteomes" id="UP000499080"/>
    </source>
</evidence>
<name>A0A4Y2RXP0_ARAVE</name>
<dbReference type="Proteomes" id="UP000499080">
    <property type="component" value="Unassembled WGS sequence"/>
</dbReference>
<protein>
    <submittedName>
        <fullName evidence="1">Uncharacterized protein</fullName>
    </submittedName>
</protein>
<comment type="caution">
    <text evidence="1">The sequence shown here is derived from an EMBL/GenBank/DDBJ whole genome shotgun (WGS) entry which is preliminary data.</text>
</comment>
<gene>
    <name evidence="1" type="ORF">AVEN_75068_1</name>
</gene>
<sequence length="111" mass="12433">MDLVRVTVEKCLLCRPPISNTTVLRGATLEAALNAISDGFTEHDQKKCRLIMRKFITQHLTVQLLNGGRHDEHLYISTCVFAYAMPHSDIYSVALSAVMGIQVPKIRLHSL</sequence>
<proteinExistence type="predicted"/>
<accession>A0A4Y2RXP0</accession>
<evidence type="ECO:0000313" key="1">
    <source>
        <dbReference type="EMBL" id="GBN80588.1"/>
    </source>
</evidence>
<dbReference type="AlphaFoldDB" id="A0A4Y2RXP0"/>